<name>A0AA39VZU4_ACESA</name>
<organism evidence="1 2">
    <name type="scientific">Acer saccharum</name>
    <name type="common">Sugar maple</name>
    <dbReference type="NCBI Taxonomy" id="4024"/>
    <lineage>
        <taxon>Eukaryota</taxon>
        <taxon>Viridiplantae</taxon>
        <taxon>Streptophyta</taxon>
        <taxon>Embryophyta</taxon>
        <taxon>Tracheophyta</taxon>
        <taxon>Spermatophyta</taxon>
        <taxon>Magnoliopsida</taxon>
        <taxon>eudicotyledons</taxon>
        <taxon>Gunneridae</taxon>
        <taxon>Pentapetalae</taxon>
        <taxon>rosids</taxon>
        <taxon>malvids</taxon>
        <taxon>Sapindales</taxon>
        <taxon>Sapindaceae</taxon>
        <taxon>Hippocastanoideae</taxon>
        <taxon>Acereae</taxon>
        <taxon>Acer</taxon>
    </lineage>
</organism>
<gene>
    <name evidence="1" type="ORF">LWI29_024082</name>
</gene>
<evidence type="ECO:0000313" key="2">
    <source>
        <dbReference type="Proteomes" id="UP001168877"/>
    </source>
</evidence>
<dbReference type="AlphaFoldDB" id="A0AA39VZU4"/>
<reference evidence="1" key="2">
    <citation type="submission" date="2023-06" db="EMBL/GenBank/DDBJ databases">
        <authorList>
            <person name="Swenson N.G."/>
            <person name="Wegrzyn J.L."/>
            <person name="Mcevoy S.L."/>
        </authorList>
    </citation>
    <scope>NUCLEOTIDE SEQUENCE</scope>
    <source>
        <strain evidence="1">NS2018</strain>
        <tissue evidence="1">Leaf</tissue>
    </source>
</reference>
<keyword evidence="2" id="KW-1185">Reference proteome</keyword>
<evidence type="ECO:0000313" key="1">
    <source>
        <dbReference type="EMBL" id="KAK0597328.1"/>
    </source>
</evidence>
<dbReference type="Proteomes" id="UP001168877">
    <property type="component" value="Unassembled WGS sequence"/>
</dbReference>
<protein>
    <submittedName>
        <fullName evidence="1">Uncharacterized protein</fullName>
    </submittedName>
</protein>
<comment type="caution">
    <text evidence="1">The sequence shown here is derived from an EMBL/GenBank/DDBJ whole genome shotgun (WGS) entry which is preliminary data.</text>
</comment>
<accession>A0AA39VZU4</accession>
<proteinExistence type="predicted"/>
<reference evidence="1" key="1">
    <citation type="journal article" date="2022" name="Plant J.">
        <title>Strategies of tolerance reflected in two North American maple genomes.</title>
        <authorList>
            <person name="McEvoy S.L."/>
            <person name="Sezen U.U."/>
            <person name="Trouern-Trend A."/>
            <person name="McMahon S.M."/>
            <person name="Schaberg P.G."/>
            <person name="Yang J."/>
            <person name="Wegrzyn J.L."/>
            <person name="Swenson N.G."/>
        </authorList>
    </citation>
    <scope>NUCLEOTIDE SEQUENCE</scope>
    <source>
        <strain evidence="1">NS2018</strain>
    </source>
</reference>
<dbReference type="EMBL" id="JAUESC010000004">
    <property type="protein sequence ID" value="KAK0597328.1"/>
    <property type="molecule type" value="Genomic_DNA"/>
</dbReference>
<sequence length="126" mass="13860">MKDTGRSKGKVVHGMASDVISLRNVSFYENRLYKHLKNFGDLKPTASSRSTRIDSSPPTIFSSARFVDLLLRIALDSCLSYASPMDPLLLGVASGFASLLPKELLLTGVIVQIASARSRYSIFLFF</sequence>